<keyword evidence="1" id="KW-1133">Transmembrane helix</keyword>
<gene>
    <name evidence="2" type="ORF">M419DRAFT_120375</name>
</gene>
<keyword evidence="1" id="KW-0812">Transmembrane</keyword>
<organism evidence="2 3">
    <name type="scientific">Hypocrea jecorina (strain ATCC 56765 / BCRC 32924 / NRRL 11460 / Rut C-30)</name>
    <name type="common">Trichoderma reesei</name>
    <dbReference type="NCBI Taxonomy" id="1344414"/>
    <lineage>
        <taxon>Eukaryota</taxon>
        <taxon>Fungi</taxon>
        <taxon>Dikarya</taxon>
        <taxon>Ascomycota</taxon>
        <taxon>Pezizomycotina</taxon>
        <taxon>Sordariomycetes</taxon>
        <taxon>Hypocreomycetidae</taxon>
        <taxon>Hypocreales</taxon>
        <taxon>Hypocreaceae</taxon>
        <taxon>Trichoderma</taxon>
    </lineage>
</organism>
<accession>A0A024S3I7</accession>
<protein>
    <submittedName>
        <fullName evidence="2">Uncharacterized protein</fullName>
    </submittedName>
</protein>
<evidence type="ECO:0000256" key="1">
    <source>
        <dbReference type="SAM" id="Phobius"/>
    </source>
</evidence>
<proteinExistence type="predicted"/>
<dbReference type="HOGENOM" id="CLU_2943482_0_0_1"/>
<evidence type="ECO:0000313" key="2">
    <source>
        <dbReference type="EMBL" id="ETR98786.1"/>
    </source>
</evidence>
<feature type="transmembrane region" description="Helical" evidence="1">
    <location>
        <begin position="6"/>
        <end position="28"/>
    </location>
</feature>
<name>A0A024S3I7_HYPJR</name>
<sequence>MHLLLFESLSLPGGTALSFSLLVSFLLLRSPVPSTRRDRNFAHYAAVPSSGSSRWRVKLG</sequence>
<dbReference type="EMBL" id="KI911160">
    <property type="protein sequence ID" value="ETR98786.1"/>
    <property type="molecule type" value="Genomic_DNA"/>
</dbReference>
<dbReference type="AlphaFoldDB" id="A0A024S3I7"/>
<keyword evidence="1" id="KW-0472">Membrane</keyword>
<evidence type="ECO:0000313" key="3">
    <source>
        <dbReference type="Proteomes" id="UP000024376"/>
    </source>
</evidence>
<reference evidence="3" key="1">
    <citation type="journal article" date="2013" name="Ind. Biotechnol.">
        <title>Comparative genomics analysis of Trichoderma reesei strains.</title>
        <authorList>
            <person name="Koike H."/>
            <person name="Aerts A."/>
            <person name="LaButti K."/>
            <person name="Grigoriev I.V."/>
            <person name="Baker S.E."/>
        </authorList>
    </citation>
    <scope>NUCLEOTIDE SEQUENCE [LARGE SCALE GENOMIC DNA]</scope>
    <source>
        <strain evidence="3">ATCC 56765 / BCRC 32924 / NRRL 11460 / Rut C-30</strain>
    </source>
</reference>
<dbReference type="Proteomes" id="UP000024376">
    <property type="component" value="Unassembled WGS sequence"/>
</dbReference>
<dbReference type="KEGG" id="trr:M419DRAFT_120375"/>